<reference evidence="2" key="1">
    <citation type="submission" date="2018-05" db="EMBL/GenBank/DDBJ databases">
        <authorList>
            <person name="Lanie J.A."/>
            <person name="Ng W.-L."/>
            <person name="Kazmierczak K.M."/>
            <person name="Andrzejewski T.M."/>
            <person name="Davidsen T.M."/>
            <person name="Wayne K.J."/>
            <person name="Tettelin H."/>
            <person name="Glass J.I."/>
            <person name="Rusch D."/>
            <person name="Podicherti R."/>
            <person name="Tsui H.-C.T."/>
            <person name="Winkler M.E."/>
        </authorList>
    </citation>
    <scope>NUCLEOTIDE SEQUENCE</scope>
</reference>
<organism evidence="2">
    <name type="scientific">marine metagenome</name>
    <dbReference type="NCBI Taxonomy" id="408172"/>
    <lineage>
        <taxon>unclassified sequences</taxon>
        <taxon>metagenomes</taxon>
        <taxon>ecological metagenomes</taxon>
    </lineage>
</organism>
<dbReference type="SUPFAM" id="SSF52540">
    <property type="entry name" value="P-loop containing nucleoside triphosphate hydrolases"/>
    <property type="match status" value="1"/>
</dbReference>
<feature type="non-terminal residue" evidence="2">
    <location>
        <position position="54"/>
    </location>
</feature>
<evidence type="ECO:0000313" key="2">
    <source>
        <dbReference type="EMBL" id="SVC00786.1"/>
    </source>
</evidence>
<gene>
    <name evidence="2" type="ORF">METZ01_LOCUS253640</name>
</gene>
<protein>
    <recommendedName>
        <fullName evidence="1">Endonuclease GajA/Old nuclease/RecF-like AAA domain-containing protein</fullName>
    </recommendedName>
</protein>
<name>A0A382IMF2_9ZZZZ</name>
<dbReference type="EMBL" id="UINC01068278">
    <property type="protein sequence ID" value="SVC00786.1"/>
    <property type="molecule type" value="Genomic_DNA"/>
</dbReference>
<feature type="domain" description="Endonuclease GajA/Old nuclease/RecF-like AAA" evidence="1">
    <location>
        <begin position="1"/>
        <end position="47"/>
    </location>
</feature>
<dbReference type="Pfam" id="PF13175">
    <property type="entry name" value="AAA_15"/>
    <property type="match status" value="1"/>
</dbReference>
<sequence length="54" mass="5736">MIRLLAVSNYRSLKEARLPLGMLNLITGANGSGKSNLYKALRLLSDTALGTATS</sequence>
<dbReference type="InterPro" id="IPR027417">
    <property type="entry name" value="P-loop_NTPase"/>
</dbReference>
<proteinExistence type="predicted"/>
<accession>A0A382IMF2</accession>
<evidence type="ECO:0000259" key="1">
    <source>
        <dbReference type="Pfam" id="PF13175"/>
    </source>
</evidence>
<dbReference type="AlphaFoldDB" id="A0A382IMF2"/>
<dbReference type="InterPro" id="IPR041685">
    <property type="entry name" value="AAA_GajA/Old/RecF-like"/>
</dbReference>
<dbReference type="Gene3D" id="3.40.50.300">
    <property type="entry name" value="P-loop containing nucleotide triphosphate hydrolases"/>
    <property type="match status" value="1"/>
</dbReference>